<dbReference type="GO" id="GO:0000270">
    <property type="term" value="P:peptidoglycan metabolic process"/>
    <property type="evidence" value="ECO:0007669"/>
    <property type="project" value="TreeGrafter"/>
</dbReference>
<dbReference type="GO" id="GO:0005886">
    <property type="term" value="C:plasma membrane"/>
    <property type="evidence" value="ECO:0007669"/>
    <property type="project" value="TreeGrafter"/>
</dbReference>
<sequence>MSVLYSVLKSLLMPPGILVLALLLAALLVQGGVGRGLLLTATLALAAMSLPAVGAWLMAPLERHAPLATPGHPIPADAEAILVLSAGRTSVAPEYGGESVDSATLRRLRYAAHLQRATGLPLYVSGGSPPPEAPPIARLMAEVLLEDYGIAVAGVEARSLNTWENAAYSAPLLARDGHRRILLVSDAWHLRRALRVFEEVGLAPIAAPTGFLHDPDPDDWNYRDWLPSARGFVVSYYALHEHLGWLWYRLRRLVAGAPRPLSG</sequence>
<dbReference type="InterPro" id="IPR003848">
    <property type="entry name" value="DUF218"/>
</dbReference>
<dbReference type="GO" id="GO:0043164">
    <property type="term" value="P:Gram-negative-bacterium-type cell wall biogenesis"/>
    <property type="evidence" value="ECO:0007669"/>
    <property type="project" value="TreeGrafter"/>
</dbReference>
<dbReference type="Proteomes" id="UP000295247">
    <property type="component" value="Unassembled WGS sequence"/>
</dbReference>
<proteinExistence type="predicted"/>
<dbReference type="RefSeq" id="WP_132228931.1">
    <property type="nucleotide sequence ID" value="NZ_SMDC01000002.1"/>
</dbReference>
<dbReference type="InterPro" id="IPR051599">
    <property type="entry name" value="Cell_Envelope_Assoc"/>
</dbReference>
<evidence type="ECO:0000259" key="1">
    <source>
        <dbReference type="Pfam" id="PF02698"/>
    </source>
</evidence>
<feature type="domain" description="DUF218" evidence="1">
    <location>
        <begin position="79"/>
        <end position="244"/>
    </location>
</feature>
<accession>A0A4R4AGP3</accession>
<name>A0A4R4AGP3_MARGR</name>
<dbReference type="Gene3D" id="3.40.50.620">
    <property type="entry name" value="HUPs"/>
    <property type="match status" value="1"/>
</dbReference>
<evidence type="ECO:0000313" key="3">
    <source>
        <dbReference type="Proteomes" id="UP000295247"/>
    </source>
</evidence>
<protein>
    <submittedName>
        <fullName evidence="2">Uncharacterized SAM-binding protein YcdF (DUF218 family)</fullName>
    </submittedName>
</protein>
<dbReference type="CDD" id="cd06259">
    <property type="entry name" value="YdcF-like"/>
    <property type="match status" value="1"/>
</dbReference>
<dbReference type="PANTHER" id="PTHR30336">
    <property type="entry name" value="INNER MEMBRANE PROTEIN, PROBABLE PERMEASE"/>
    <property type="match status" value="1"/>
</dbReference>
<dbReference type="PANTHER" id="PTHR30336:SF4">
    <property type="entry name" value="ENVELOPE BIOGENESIS FACTOR ELYC"/>
    <property type="match status" value="1"/>
</dbReference>
<comment type="caution">
    <text evidence="2">The sequence shown here is derived from an EMBL/GenBank/DDBJ whole genome shotgun (WGS) entry which is preliminary data.</text>
</comment>
<reference evidence="2 3" key="1">
    <citation type="submission" date="2019-03" db="EMBL/GenBank/DDBJ databases">
        <title>Genomic Encyclopedia of Type Strains, Phase IV (KMG-IV): sequencing the most valuable type-strain genomes for metagenomic binning, comparative biology and taxonomic classification.</title>
        <authorList>
            <person name="Goeker M."/>
        </authorList>
    </citation>
    <scope>NUCLEOTIDE SEQUENCE [LARGE SCALE GENOMIC DNA]</scope>
    <source>
        <strain evidence="2 3">DSM 203</strain>
    </source>
</reference>
<dbReference type="EMBL" id="SMDC01000002">
    <property type="protein sequence ID" value="TCW38401.1"/>
    <property type="molecule type" value="Genomic_DNA"/>
</dbReference>
<gene>
    <name evidence="2" type="ORF">EDC29_102294</name>
</gene>
<dbReference type="InterPro" id="IPR014729">
    <property type="entry name" value="Rossmann-like_a/b/a_fold"/>
</dbReference>
<dbReference type="Pfam" id="PF02698">
    <property type="entry name" value="DUF218"/>
    <property type="match status" value="1"/>
</dbReference>
<dbReference type="AlphaFoldDB" id="A0A4R4AGP3"/>
<organism evidence="2 3">
    <name type="scientific">Marichromatium gracile</name>
    <name type="common">Chromatium gracile</name>
    <dbReference type="NCBI Taxonomy" id="1048"/>
    <lineage>
        <taxon>Bacteria</taxon>
        <taxon>Pseudomonadati</taxon>
        <taxon>Pseudomonadota</taxon>
        <taxon>Gammaproteobacteria</taxon>
        <taxon>Chromatiales</taxon>
        <taxon>Chromatiaceae</taxon>
        <taxon>Marichromatium</taxon>
    </lineage>
</organism>
<evidence type="ECO:0000313" key="2">
    <source>
        <dbReference type="EMBL" id="TCW38401.1"/>
    </source>
</evidence>